<proteinExistence type="predicted"/>
<comment type="caution">
    <text evidence="1">The sequence shown here is derived from an EMBL/GenBank/DDBJ whole genome shotgun (WGS) entry which is preliminary data.</text>
</comment>
<gene>
    <name evidence="1" type="ORF">QW060_19420</name>
</gene>
<name>A0ABT8CXC7_9FLAO</name>
<evidence type="ECO:0008006" key="3">
    <source>
        <dbReference type="Google" id="ProtNLM"/>
    </source>
</evidence>
<organism evidence="1 2">
    <name type="scientific">Paenimyroides ceti</name>
    <dbReference type="NCBI Taxonomy" id="395087"/>
    <lineage>
        <taxon>Bacteria</taxon>
        <taxon>Pseudomonadati</taxon>
        <taxon>Bacteroidota</taxon>
        <taxon>Flavobacteriia</taxon>
        <taxon>Flavobacteriales</taxon>
        <taxon>Flavobacteriaceae</taxon>
        <taxon>Paenimyroides</taxon>
    </lineage>
</organism>
<sequence length="193" mass="21533">MWFDNCHVQEERTDGSCSGNYILTRTWTATDDCGNSTQHVQIITVEDTTAPEFTGELPTDIVLDVEESIPAPAVLIATDDCGSATVMFKEERTDGSCSGNYILTRTWTATDDCGNSTEHVQVIIVEDTKGPEFIEELPTDMVLECGDTIPEPLVLTTKDKIKSADVVFKKSASMDRVRETMFLYELDRYGQLW</sequence>
<evidence type="ECO:0000313" key="2">
    <source>
        <dbReference type="Proteomes" id="UP001242368"/>
    </source>
</evidence>
<protein>
    <recommendedName>
        <fullName evidence="3">HYR domain-containing protein</fullName>
    </recommendedName>
</protein>
<dbReference type="Proteomes" id="UP001242368">
    <property type="component" value="Unassembled WGS sequence"/>
</dbReference>
<dbReference type="RefSeq" id="WP_290364952.1">
    <property type="nucleotide sequence ID" value="NZ_JAUFQU010000022.1"/>
</dbReference>
<reference evidence="2" key="1">
    <citation type="journal article" date="2019" name="Int. J. Syst. Evol. Microbiol.">
        <title>The Global Catalogue of Microorganisms (GCM) 10K type strain sequencing project: providing services to taxonomists for standard genome sequencing and annotation.</title>
        <authorList>
            <consortium name="The Broad Institute Genomics Platform"/>
            <consortium name="The Broad Institute Genome Sequencing Center for Infectious Disease"/>
            <person name="Wu L."/>
            <person name="Ma J."/>
        </authorList>
    </citation>
    <scope>NUCLEOTIDE SEQUENCE [LARGE SCALE GENOMIC DNA]</scope>
    <source>
        <strain evidence="2">CECT 7184</strain>
    </source>
</reference>
<evidence type="ECO:0000313" key="1">
    <source>
        <dbReference type="EMBL" id="MDN3709203.1"/>
    </source>
</evidence>
<accession>A0ABT8CXC7</accession>
<keyword evidence="2" id="KW-1185">Reference proteome</keyword>
<dbReference type="EMBL" id="JAUFQU010000022">
    <property type="protein sequence ID" value="MDN3709203.1"/>
    <property type="molecule type" value="Genomic_DNA"/>
</dbReference>